<dbReference type="FunCoup" id="E2A1H2">
    <property type="interactions" value="173"/>
</dbReference>
<dbReference type="PANTHER" id="PTHR45951:SF3">
    <property type="entry name" value="PROTEIN DISPATCHED"/>
    <property type="match status" value="1"/>
</dbReference>
<dbReference type="SUPFAM" id="SSF82866">
    <property type="entry name" value="Multidrug efflux transporter AcrB transmembrane domain"/>
    <property type="match status" value="2"/>
</dbReference>
<feature type="transmembrane region" description="Helical" evidence="8">
    <location>
        <begin position="434"/>
        <end position="458"/>
    </location>
</feature>
<feature type="transmembrane region" description="Helical" evidence="8">
    <location>
        <begin position="489"/>
        <end position="510"/>
    </location>
</feature>
<dbReference type="PROSITE" id="PS50156">
    <property type="entry name" value="SSD"/>
    <property type="match status" value="1"/>
</dbReference>
<dbReference type="Proteomes" id="UP000000311">
    <property type="component" value="Unassembled WGS sequence"/>
</dbReference>
<dbReference type="InterPro" id="IPR053958">
    <property type="entry name" value="HMGCR/SNAP/NPC1-like_SSD"/>
</dbReference>
<feature type="transmembrane region" description="Helical" evidence="8">
    <location>
        <begin position="406"/>
        <end position="428"/>
    </location>
</feature>
<dbReference type="GO" id="GO:0016020">
    <property type="term" value="C:membrane"/>
    <property type="evidence" value="ECO:0007669"/>
    <property type="project" value="UniProtKB-SubCell"/>
</dbReference>
<evidence type="ECO:0000256" key="2">
    <source>
        <dbReference type="ARBA" id="ARBA00022692"/>
    </source>
</evidence>
<keyword evidence="4 8" id="KW-0472">Membrane</keyword>
<dbReference type="SUPFAM" id="SSF50998">
    <property type="entry name" value="Quinoprotein alcohol dehydrogenase-like"/>
    <property type="match status" value="1"/>
</dbReference>
<feature type="transmembrane region" description="Helical" evidence="8">
    <location>
        <begin position="516"/>
        <end position="539"/>
    </location>
</feature>
<dbReference type="OMA" id="IDRTPCC"/>
<comment type="subcellular location">
    <subcellularLocation>
        <location evidence="1">Membrane</location>
        <topology evidence="1">Multi-pass membrane protein</topology>
    </subcellularLocation>
</comment>
<protein>
    <submittedName>
        <fullName evidence="10">Protein dispatched-like protein 1</fullName>
    </submittedName>
</protein>
<feature type="domain" description="SSD" evidence="9">
    <location>
        <begin position="404"/>
        <end position="539"/>
    </location>
</feature>
<reference evidence="10 11" key="1">
    <citation type="journal article" date="2010" name="Science">
        <title>Genomic comparison of the ants Camponotus floridanus and Harpegnathos saltator.</title>
        <authorList>
            <person name="Bonasio R."/>
            <person name="Zhang G."/>
            <person name="Ye C."/>
            <person name="Mutti N.S."/>
            <person name="Fang X."/>
            <person name="Qin N."/>
            <person name="Donahue G."/>
            <person name="Yang P."/>
            <person name="Li Q."/>
            <person name="Li C."/>
            <person name="Zhang P."/>
            <person name="Huang Z."/>
            <person name="Berger S.L."/>
            <person name="Reinberg D."/>
            <person name="Wang J."/>
            <person name="Liebig J."/>
        </authorList>
    </citation>
    <scope>NUCLEOTIDE SEQUENCE [LARGE SCALE GENOMIC DNA]</scope>
    <source>
        <strain evidence="11">C129</strain>
    </source>
</reference>
<sequence length="1386" mass="154870">METSWFPRLVAHHPYIILMVVFAFSSICLIIPLTTRKFPDFSDPQMGFEARGTVLSQRLTAWDHLMEATKARGELTDNPIEYHQYIRTQLNQQSNMHTQNHSSSIQNTHRKKQKKNKNKRKGKKHQKQLNDTSLIGINENKDKWNELIEMKDKHDINVTMDDKNQNQFDSDNFFCNLPTSSYARVVIAVNAEEKNLWSMEGVLAQCHIDGVLRANAHFSSLCQTEEHNSHKCCRSWSPANYVALLSNRSSCLGVTENDLIKVKTLLQQCAHYYHNHKLLPNCAEDFNCQKHVPTECYMRNAAYHLLHYLLDVNFIPNPNMDSKNRQNLTLQSAMLFLPIAASSATLDFYKTIKNNDLMYGNFRVQGMELGLKSTLFDRLLVSDSSLVLLGFIFITFCIWAYTGSIVLTITTIFAVVFSLGISFAVYTLVLRIEFFPFMNLLAIVVAIGIGADDAFVYCKVWESGKQQKLSNGGLVHLVQVTMKHAFPSMFVTSLTTAVAFFASIVSNVTAINCFSLFAGMTVIANFFLMITWLPACVIVSEHCKLTTLSPVNFITRKIIRPLRSLGNKVTVGFTVFLTGIVIRLRFLWLLTLGTMAIACCIIVFHHPGLELPDYIDFQLFHNTHPFERYNLIYSQRFWFERHEMIGMDAEVLPLRFVWGIKPIDNGDYLNPSKKGTLEYDTTFDISNPKSQLWLEQFCKNLRSQPFYRSTIGPLGPNCFIESLVSWMKRRCKDPVNPNIEYLPCCESSKFPYTPNVLQQCAAEVSTEIVRTPHLWIRDGAISAGLKFLKEPELSSMTPNDTLSLKVTPKIKALVVEYDSTYMYTLSFTNMDKFFHQVESWMQDQLQSAPRGMRGGWFISSFEFYELQRTLYEGTIWAIGLSLILALIVLALVTLNPVISLYAIVTIGAAIIVTIAILILLGWKLNVLESVAISTAIGLAVDFSLHYAVSYRACISERKVDKVKAALQQMGGPTLMAAITSGAAGALMLPSHVLAYIQIGIFLLLVMGISWIYATLFLCPMLAVMGPSSRFAQFEYSRADHKSLGGLGTSRWLEALWEPSVGLFALPGGLDMLDVSGDGDARLICADLGPIGNDLTKIRVYKGSDQITEHNMVDPPCGVVGFYTENGELRSSVVAVGAGASIWHKCGLDEELNVLTLADDLELLLKELGASFLSPRTLKFLSMDNNLRLSFAEQYRRVPLVKANALTAIATIRRDSWNDPASSCLILGTEVGEILILDPRAFSVMDKHQLEWPPVAFASCGLWTGDGRIMIIGRDGKIGAIRRGSPVKLWETLPAPAVAISVLTSEGAAVAVMDGTLIGFSKKGIKLWYISIPGIILDLVSLPVPQSGLSLLAVSTAGYGVRIYDGKHHVDTVKIMEPVSALKVLYI</sequence>
<evidence type="ECO:0000259" key="9">
    <source>
        <dbReference type="PROSITE" id="PS50156"/>
    </source>
</evidence>
<keyword evidence="5" id="KW-0325">Glycoprotein</keyword>
<dbReference type="GO" id="GO:0007224">
    <property type="term" value="P:smoothened signaling pathway"/>
    <property type="evidence" value="ECO:0007669"/>
    <property type="project" value="TreeGrafter"/>
</dbReference>
<dbReference type="InterPro" id="IPR000731">
    <property type="entry name" value="SSD"/>
</dbReference>
<feature type="compositionally biased region" description="Basic residues" evidence="7">
    <location>
        <begin position="108"/>
        <end position="127"/>
    </location>
</feature>
<feature type="transmembrane region" description="Helical" evidence="8">
    <location>
        <begin position="901"/>
        <end position="924"/>
    </location>
</feature>
<evidence type="ECO:0000256" key="3">
    <source>
        <dbReference type="ARBA" id="ARBA00022989"/>
    </source>
</evidence>
<feature type="transmembrane region" description="Helical" evidence="8">
    <location>
        <begin position="586"/>
        <end position="604"/>
    </location>
</feature>
<dbReference type="Pfam" id="PF14779">
    <property type="entry name" value="BBS1"/>
    <property type="match status" value="1"/>
</dbReference>
<evidence type="ECO:0000313" key="11">
    <source>
        <dbReference type="Proteomes" id="UP000000311"/>
    </source>
</evidence>
<comment type="similarity">
    <text evidence="6">Belongs to the dispatched family.</text>
</comment>
<feature type="region of interest" description="Disordered" evidence="7">
    <location>
        <begin position="93"/>
        <end position="131"/>
    </location>
</feature>
<evidence type="ECO:0000256" key="1">
    <source>
        <dbReference type="ARBA" id="ARBA00004141"/>
    </source>
</evidence>
<feature type="transmembrane region" description="Helical" evidence="8">
    <location>
        <begin position="379"/>
        <end position="399"/>
    </location>
</feature>
<keyword evidence="2 8" id="KW-0812">Transmembrane</keyword>
<feature type="transmembrane region" description="Helical" evidence="8">
    <location>
        <begin position="875"/>
        <end position="894"/>
    </location>
</feature>
<name>E2A1H2_CAMFO</name>
<feature type="transmembrane region" description="Helical" evidence="8">
    <location>
        <begin position="12"/>
        <end position="33"/>
    </location>
</feature>
<evidence type="ECO:0000256" key="4">
    <source>
        <dbReference type="ARBA" id="ARBA00023136"/>
    </source>
</evidence>
<dbReference type="PANTHER" id="PTHR45951">
    <property type="entry name" value="PROTEIN DISPATCHED-RELATED"/>
    <property type="match status" value="1"/>
</dbReference>
<evidence type="ECO:0000313" key="10">
    <source>
        <dbReference type="EMBL" id="EFN72645.1"/>
    </source>
</evidence>
<evidence type="ECO:0000256" key="7">
    <source>
        <dbReference type="SAM" id="MobiDB-lite"/>
    </source>
</evidence>
<feature type="compositionally biased region" description="Polar residues" evidence="7">
    <location>
        <begin position="93"/>
        <end position="107"/>
    </location>
</feature>
<evidence type="ECO:0000256" key="6">
    <source>
        <dbReference type="ARBA" id="ARBA00038046"/>
    </source>
</evidence>
<evidence type="ECO:0000256" key="8">
    <source>
        <dbReference type="SAM" id="Phobius"/>
    </source>
</evidence>
<keyword evidence="11" id="KW-1185">Reference proteome</keyword>
<keyword evidence="3 8" id="KW-1133">Transmembrane helix</keyword>
<dbReference type="Pfam" id="PF12349">
    <property type="entry name" value="Sterol-sensing"/>
    <property type="match status" value="1"/>
</dbReference>
<organism evidence="11">
    <name type="scientific">Camponotus floridanus</name>
    <name type="common">Florida carpenter ant</name>
    <dbReference type="NCBI Taxonomy" id="104421"/>
    <lineage>
        <taxon>Eukaryota</taxon>
        <taxon>Metazoa</taxon>
        <taxon>Ecdysozoa</taxon>
        <taxon>Arthropoda</taxon>
        <taxon>Hexapoda</taxon>
        <taxon>Insecta</taxon>
        <taxon>Pterygota</taxon>
        <taxon>Neoptera</taxon>
        <taxon>Endopterygota</taxon>
        <taxon>Hymenoptera</taxon>
        <taxon>Apocrita</taxon>
        <taxon>Aculeata</taxon>
        <taxon>Formicoidea</taxon>
        <taxon>Formicidae</taxon>
        <taxon>Formicinae</taxon>
        <taxon>Camponotus</taxon>
    </lineage>
</organism>
<proteinExistence type="inferred from homology"/>
<dbReference type="InterPro" id="IPR011047">
    <property type="entry name" value="Quinoprotein_ADH-like_sf"/>
</dbReference>
<accession>E2A1H2</accession>
<dbReference type="InterPro" id="IPR032728">
    <property type="entry name" value="BBS1_N"/>
</dbReference>
<gene>
    <name evidence="10" type="ORF">EAG_06829</name>
</gene>
<dbReference type="Gene3D" id="1.20.1640.10">
    <property type="entry name" value="Multidrug efflux transporter AcrB transmembrane domain"/>
    <property type="match status" value="2"/>
</dbReference>
<evidence type="ECO:0000256" key="5">
    <source>
        <dbReference type="ARBA" id="ARBA00023180"/>
    </source>
</evidence>
<dbReference type="InParanoid" id="E2A1H2"/>
<dbReference type="EMBL" id="GL435766">
    <property type="protein sequence ID" value="EFN72645.1"/>
    <property type="molecule type" value="Genomic_DNA"/>
</dbReference>
<dbReference type="STRING" id="104421.E2A1H2"/>
<dbReference type="OrthoDB" id="193905at2759"/>
<feature type="transmembrane region" description="Helical" evidence="8">
    <location>
        <begin position="969"/>
        <end position="988"/>
    </location>
</feature>
<dbReference type="InterPro" id="IPR052081">
    <property type="entry name" value="Dispatched_Hh_regulator"/>
</dbReference>
<feature type="transmembrane region" description="Helical" evidence="8">
    <location>
        <begin position="994"/>
        <end position="1023"/>
    </location>
</feature>
<dbReference type="GO" id="GO:0022857">
    <property type="term" value="F:transmembrane transporter activity"/>
    <property type="evidence" value="ECO:0007669"/>
    <property type="project" value="TreeGrafter"/>
</dbReference>